<evidence type="ECO:0000259" key="1">
    <source>
        <dbReference type="Pfam" id="PF01575"/>
    </source>
</evidence>
<dbReference type="InterPro" id="IPR002539">
    <property type="entry name" value="MaoC-like_dom"/>
</dbReference>
<dbReference type="RefSeq" id="WP_151092494.1">
    <property type="nucleotide sequence ID" value="NZ_JBLZNM010000009.1"/>
</dbReference>
<dbReference type="InterPro" id="IPR029069">
    <property type="entry name" value="HotDog_dom_sf"/>
</dbReference>
<proteinExistence type="predicted"/>
<organism evidence="2 3">
    <name type="scientific">Ochrobactrum quorumnocens</name>
    <dbReference type="NCBI Taxonomy" id="271865"/>
    <lineage>
        <taxon>Bacteria</taxon>
        <taxon>Pseudomonadati</taxon>
        <taxon>Pseudomonadota</taxon>
        <taxon>Alphaproteobacteria</taxon>
        <taxon>Hyphomicrobiales</taxon>
        <taxon>Brucellaceae</taxon>
        <taxon>Brucella/Ochrobactrum group</taxon>
        <taxon>Ochrobactrum</taxon>
    </lineage>
</organism>
<evidence type="ECO:0000313" key="2">
    <source>
        <dbReference type="EMBL" id="KAA9369378.1"/>
    </source>
</evidence>
<dbReference type="EMBL" id="VYXQ01000005">
    <property type="protein sequence ID" value="KAA9369378.1"/>
    <property type="molecule type" value="Genomic_DNA"/>
</dbReference>
<reference evidence="2 3" key="1">
    <citation type="submission" date="2019-09" db="EMBL/GenBank/DDBJ databases">
        <title>Biological control of the noxious weed angled onion (Allium triquetrum) thwarted by endophytic bacteria in Victoria, Australia.</title>
        <authorList>
            <person name="Tehranchian P."/>
            <person name="Adair R.J."/>
            <person name="Van T.H."/>
            <person name="Morrison P.D."/>
            <person name="Williams H."/>
            <person name="Lawrie A.C."/>
        </authorList>
    </citation>
    <scope>NUCLEOTIDE SEQUENCE [LARGE SCALE GENOMIC DNA]</scope>
    <source>
        <strain evidence="2 3">RPTAtOch1</strain>
    </source>
</reference>
<accession>A0A5N1K205</accession>
<dbReference type="SUPFAM" id="SSF54637">
    <property type="entry name" value="Thioesterase/thiol ester dehydrase-isomerase"/>
    <property type="match status" value="1"/>
</dbReference>
<protein>
    <submittedName>
        <fullName evidence="2">MaoC family dehydratase</fullName>
    </submittedName>
</protein>
<dbReference type="Gene3D" id="3.10.129.10">
    <property type="entry name" value="Hotdog Thioesterase"/>
    <property type="match status" value="1"/>
</dbReference>
<gene>
    <name evidence="2" type="ORF">F3W84_07895</name>
</gene>
<dbReference type="Pfam" id="PF01575">
    <property type="entry name" value="MaoC_dehydratas"/>
    <property type="match status" value="1"/>
</dbReference>
<dbReference type="AlphaFoldDB" id="A0A5N1K205"/>
<evidence type="ECO:0000313" key="3">
    <source>
        <dbReference type="Proteomes" id="UP000327108"/>
    </source>
</evidence>
<dbReference type="Proteomes" id="UP000327108">
    <property type="component" value="Unassembled WGS sequence"/>
</dbReference>
<sequence>MSNVAPTVGVSSTMPTDMPPEHARLPVWNAENWFYEDWPVGQKIRSLRRTISEGDSHQFNLLVTDIHPYVQDEMFARSEGIFGRRLIAGAFVFSAGLGLVATNCVNAFSYGYDKLRFIKPVFIGDTIYAVRTNMEKTPRYKELGLIRASYEIFKGEGELVLYCEHLQTVKYKNPADFIGKTEK</sequence>
<dbReference type="InterPro" id="IPR052342">
    <property type="entry name" value="MCH/BMMD"/>
</dbReference>
<name>A0A5N1K205_9HYPH</name>
<keyword evidence="3" id="KW-1185">Reference proteome</keyword>
<dbReference type="PANTHER" id="PTHR43664:SF1">
    <property type="entry name" value="BETA-METHYLMALYL-COA DEHYDRATASE"/>
    <property type="match status" value="1"/>
</dbReference>
<dbReference type="PANTHER" id="PTHR43664">
    <property type="entry name" value="MONOAMINE OXIDASE-RELATED"/>
    <property type="match status" value="1"/>
</dbReference>
<comment type="caution">
    <text evidence="2">The sequence shown here is derived from an EMBL/GenBank/DDBJ whole genome shotgun (WGS) entry which is preliminary data.</text>
</comment>
<feature type="domain" description="MaoC-like" evidence="1">
    <location>
        <begin position="40"/>
        <end position="137"/>
    </location>
</feature>